<evidence type="ECO:0000313" key="1">
    <source>
        <dbReference type="EMBL" id="CAK9153006.1"/>
    </source>
</evidence>
<gene>
    <name evidence="1" type="ORF">ILEXP_LOCUS21240</name>
</gene>
<reference evidence="1 2" key="1">
    <citation type="submission" date="2024-02" db="EMBL/GenBank/DDBJ databases">
        <authorList>
            <person name="Vignale AGUSTIN F."/>
            <person name="Sosa J E."/>
            <person name="Modenutti C."/>
        </authorList>
    </citation>
    <scope>NUCLEOTIDE SEQUENCE [LARGE SCALE GENOMIC DNA]</scope>
</reference>
<dbReference type="AlphaFoldDB" id="A0ABC8S723"/>
<comment type="caution">
    <text evidence="1">The sequence shown here is derived from an EMBL/GenBank/DDBJ whole genome shotgun (WGS) entry which is preliminary data.</text>
</comment>
<name>A0ABC8S723_9AQUA</name>
<sequence length="61" mass="6661">LGFYAGLLVGLAGLRWCDLVGAFSASLFYYNWGFLSGAFWDIFAWSLTPTGTYTGAELVLI</sequence>
<dbReference type="EMBL" id="CAUOFW020002322">
    <property type="protein sequence ID" value="CAK9153006.1"/>
    <property type="molecule type" value="Genomic_DNA"/>
</dbReference>
<accession>A0ABC8S723</accession>
<dbReference type="Proteomes" id="UP001642360">
    <property type="component" value="Unassembled WGS sequence"/>
</dbReference>
<evidence type="ECO:0000313" key="2">
    <source>
        <dbReference type="Proteomes" id="UP001642360"/>
    </source>
</evidence>
<keyword evidence="2" id="KW-1185">Reference proteome</keyword>
<protein>
    <submittedName>
        <fullName evidence="1">Uncharacterized protein</fullName>
    </submittedName>
</protein>
<feature type="non-terminal residue" evidence="1">
    <location>
        <position position="1"/>
    </location>
</feature>
<organism evidence="1 2">
    <name type="scientific">Ilex paraguariensis</name>
    <name type="common">yerba mate</name>
    <dbReference type="NCBI Taxonomy" id="185542"/>
    <lineage>
        <taxon>Eukaryota</taxon>
        <taxon>Viridiplantae</taxon>
        <taxon>Streptophyta</taxon>
        <taxon>Embryophyta</taxon>
        <taxon>Tracheophyta</taxon>
        <taxon>Spermatophyta</taxon>
        <taxon>Magnoliopsida</taxon>
        <taxon>eudicotyledons</taxon>
        <taxon>Gunneridae</taxon>
        <taxon>Pentapetalae</taxon>
        <taxon>asterids</taxon>
        <taxon>campanulids</taxon>
        <taxon>Aquifoliales</taxon>
        <taxon>Aquifoliaceae</taxon>
        <taxon>Ilex</taxon>
    </lineage>
</organism>
<proteinExistence type="predicted"/>